<keyword evidence="1" id="KW-0472">Membrane</keyword>
<dbReference type="Pfam" id="PF00067">
    <property type="entry name" value="p450"/>
    <property type="match status" value="1"/>
</dbReference>
<keyword evidence="3" id="KW-1185">Reference proteome</keyword>
<dbReference type="PANTHER" id="PTHR24301:SF2">
    <property type="entry name" value="THROMBOXANE-A SYNTHASE"/>
    <property type="match status" value="1"/>
</dbReference>
<name>A0A433BYB5_9FUNG</name>
<accession>A0A433BYB5</accession>
<dbReference type="GO" id="GO:0004497">
    <property type="term" value="F:monooxygenase activity"/>
    <property type="evidence" value="ECO:0007669"/>
    <property type="project" value="InterPro"/>
</dbReference>
<sequence length="483" mass="54783">MSFAPNAHLASVTPNITVTLGVMSLATAAIALLSYWRSFSKKQSKEIFPGPPGIPILGNLLQINPNYFPLQLEQWSWEYGPIFKVKMPGVEWIVLSDPDIINQQLKERPNRYSRTTKLISLFKELRTHGLFSSEASDWKQSRQWIAPQFAPGKVARSKSLVIHHALLLRERLDEHAKNHQITYEKWFPKEDHVSSAVGKKHTDRVFYNPKELSPVWSEFSDRALAVIINYAFAHVLATINHHLVTPLSTWRFYSTASDRDANKAVTLVNEVIDNIAESIRKDKENGKRKDEGHINTLLESLLYEKVGEGDDFEDAELARSAEKASRLTLEQIKGNLIQVIIAGYDTTANTMNNILYAFACNPTVQARFHSEVDSILGDLAVSTSTSDLTEFFHQDPTVQFPYTYGVMRESMRLYSVAPLQMVESNEDTILDGHVLPKGTIMVHLYRPASLRSCPTGDPFEFKPERWIECTDEEKKIMAQNAYG</sequence>
<dbReference type="PRINTS" id="PR00463">
    <property type="entry name" value="EP450I"/>
</dbReference>
<organism evidence="2 3">
    <name type="scientific">Jimgerdemannia flammicorona</name>
    <dbReference type="NCBI Taxonomy" id="994334"/>
    <lineage>
        <taxon>Eukaryota</taxon>
        <taxon>Fungi</taxon>
        <taxon>Fungi incertae sedis</taxon>
        <taxon>Mucoromycota</taxon>
        <taxon>Mucoromycotina</taxon>
        <taxon>Endogonomycetes</taxon>
        <taxon>Endogonales</taxon>
        <taxon>Endogonaceae</taxon>
        <taxon>Jimgerdemannia</taxon>
    </lineage>
</organism>
<feature type="transmembrane region" description="Helical" evidence="1">
    <location>
        <begin position="16"/>
        <end position="36"/>
    </location>
</feature>
<evidence type="ECO:0000313" key="3">
    <source>
        <dbReference type="Proteomes" id="UP000268093"/>
    </source>
</evidence>
<keyword evidence="1" id="KW-1133">Transmembrane helix</keyword>
<dbReference type="GO" id="GO:0020037">
    <property type="term" value="F:heme binding"/>
    <property type="evidence" value="ECO:0007669"/>
    <property type="project" value="InterPro"/>
</dbReference>
<dbReference type="SUPFAM" id="SSF48264">
    <property type="entry name" value="Cytochrome P450"/>
    <property type="match status" value="1"/>
</dbReference>
<keyword evidence="1" id="KW-0812">Transmembrane</keyword>
<dbReference type="OrthoDB" id="1470350at2759"/>
<dbReference type="EMBL" id="RBNI01013450">
    <property type="protein sequence ID" value="RUP31298.1"/>
    <property type="molecule type" value="Genomic_DNA"/>
</dbReference>
<dbReference type="InterPro" id="IPR002401">
    <property type="entry name" value="Cyt_P450_E_grp-I"/>
</dbReference>
<dbReference type="InterPro" id="IPR001128">
    <property type="entry name" value="Cyt_P450"/>
</dbReference>
<evidence type="ECO:0000256" key="1">
    <source>
        <dbReference type="SAM" id="Phobius"/>
    </source>
</evidence>
<proteinExistence type="predicted"/>
<dbReference type="AlphaFoldDB" id="A0A433BYB5"/>
<dbReference type="Proteomes" id="UP000268093">
    <property type="component" value="Unassembled WGS sequence"/>
</dbReference>
<comment type="caution">
    <text evidence="2">The sequence shown here is derived from an EMBL/GenBank/DDBJ whole genome shotgun (WGS) entry which is preliminary data.</text>
</comment>
<reference evidence="2 3" key="1">
    <citation type="journal article" date="2018" name="New Phytol.">
        <title>Phylogenomics of Endogonaceae and evolution of mycorrhizas within Mucoromycota.</title>
        <authorList>
            <person name="Chang Y."/>
            <person name="Desiro A."/>
            <person name="Na H."/>
            <person name="Sandor L."/>
            <person name="Lipzen A."/>
            <person name="Clum A."/>
            <person name="Barry K."/>
            <person name="Grigoriev I.V."/>
            <person name="Martin F.M."/>
            <person name="Stajich J.E."/>
            <person name="Smith M.E."/>
            <person name="Bonito G."/>
            <person name="Spatafora J.W."/>
        </authorList>
    </citation>
    <scope>NUCLEOTIDE SEQUENCE [LARGE SCALE GENOMIC DNA]</scope>
    <source>
        <strain evidence="2 3">GMNB39</strain>
    </source>
</reference>
<protein>
    <submittedName>
        <fullName evidence="2">Cytochrome P450</fullName>
    </submittedName>
</protein>
<dbReference type="Gene3D" id="1.10.630.10">
    <property type="entry name" value="Cytochrome P450"/>
    <property type="match status" value="1"/>
</dbReference>
<dbReference type="GO" id="GO:0016705">
    <property type="term" value="F:oxidoreductase activity, acting on paired donors, with incorporation or reduction of molecular oxygen"/>
    <property type="evidence" value="ECO:0007669"/>
    <property type="project" value="InterPro"/>
</dbReference>
<dbReference type="PANTHER" id="PTHR24301">
    <property type="entry name" value="THROMBOXANE-A SYNTHASE"/>
    <property type="match status" value="1"/>
</dbReference>
<dbReference type="GO" id="GO:0005506">
    <property type="term" value="F:iron ion binding"/>
    <property type="evidence" value="ECO:0007669"/>
    <property type="project" value="InterPro"/>
</dbReference>
<evidence type="ECO:0000313" key="2">
    <source>
        <dbReference type="EMBL" id="RUP31298.1"/>
    </source>
</evidence>
<gene>
    <name evidence="2" type="ORF">BC936DRAFT_138618</name>
</gene>
<dbReference type="InterPro" id="IPR036396">
    <property type="entry name" value="Cyt_P450_sf"/>
</dbReference>
<feature type="non-terminal residue" evidence="2">
    <location>
        <position position="483"/>
    </location>
</feature>